<accession>A0AAW7XFI5</accession>
<name>A0AAW7XFI5_9GAMM</name>
<dbReference type="RefSeq" id="WP_303548815.1">
    <property type="nucleotide sequence ID" value="NZ_JAUOPG010000002.1"/>
</dbReference>
<organism evidence="2 3">
    <name type="scientific">Neptunomonas phycophila</name>
    <dbReference type="NCBI Taxonomy" id="1572645"/>
    <lineage>
        <taxon>Bacteria</taxon>
        <taxon>Pseudomonadati</taxon>
        <taxon>Pseudomonadota</taxon>
        <taxon>Gammaproteobacteria</taxon>
        <taxon>Oceanospirillales</taxon>
        <taxon>Oceanospirillaceae</taxon>
        <taxon>Neptunomonas</taxon>
    </lineage>
</organism>
<feature type="signal peptide" evidence="1">
    <location>
        <begin position="1"/>
        <end position="19"/>
    </location>
</feature>
<sequence length="170" mass="19815">MKYWILSVVISFFASSALGNECLHQKYKKYADLQTQWQHDYSNLMVANHPELKEVTYRYRDTQLALIEQRFIAFTIYVADAPEKIQTEKPLNQWLVLNPSIKNELSLQYPKFKIIDDKVELYNSLGDHKDGDKAREVFRSEVAPSQEFSRLLSRFNSNVSVLNDTSCPTT</sequence>
<protein>
    <submittedName>
        <fullName evidence="2">Uncharacterized protein</fullName>
    </submittedName>
</protein>
<comment type="caution">
    <text evidence="2">The sequence shown here is derived from an EMBL/GenBank/DDBJ whole genome shotgun (WGS) entry which is preliminary data.</text>
</comment>
<evidence type="ECO:0000313" key="2">
    <source>
        <dbReference type="EMBL" id="MDO6452795.1"/>
    </source>
</evidence>
<keyword evidence="1" id="KW-0732">Signal</keyword>
<evidence type="ECO:0000256" key="1">
    <source>
        <dbReference type="SAM" id="SignalP"/>
    </source>
</evidence>
<dbReference type="Proteomes" id="UP001169862">
    <property type="component" value="Unassembled WGS sequence"/>
</dbReference>
<reference evidence="2" key="1">
    <citation type="submission" date="2023-07" db="EMBL/GenBank/DDBJ databases">
        <title>Genome content predicts the carbon catabolic preferences of heterotrophic bacteria.</title>
        <authorList>
            <person name="Gralka M."/>
        </authorList>
    </citation>
    <scope>NUCLEOTIDE SEQUENCE</scope>
    <source>
        <strain evidence="2">I2M16</strain>
    </source>
</reference>
<proteinExistence type="predicted"/>
<dbReference type="AlphaFoldDB" id="A0AAW7XFI5"/>
<evidence type="ECO:0000313" key="3">
    <source>
        <dbReference type="Proteomes" id="UP001169862"/>
    </source>
</evidence>
<dbReference type="EMBL" id="JAUOPG010000002">
    <property type="protein sequence ID" value="MDO6452795.1"/>
    <property type="molecule type" value="Genomic_DNA"/>
</dbReference>
<feature type="chain" id="PRO_5043868847" evidence="1">
    <location>
        <begin position="20"/>
        <end position="170"/>
    </location>
</feature>
<gene>
    <name evidence="2" type="ORF">Q4490_04385</name>
</gene>